<evidence type="ECO:0000256" key="6">
    <source>
        <dbReference type="ARBA" id="ARBA00012754"/>
    </source>
</evidence>
<proteinExistence type="inferred from homology"/>
<dbReference type="AlphaFoldDB" id="A0A224XIF3"/>
<dbReference type="SUPFAM" id="SSF49785">
    <property type="entry name" value="Galactose-binding domain-like"/>
    <property type="match status" value="1"/>
</dbReference>
<organism evidence="22">
    <name type="scientific">Panstrongylus lignarius</name>
    <dbReference type="NCBI Taxonomy" id="156445"/>
    <lineage>
        <taxon>Eukaryota</taxon>
        <taxon>Metazoa</taxon>
        <taxon>Ecdysozoa</taxon>
        <taxon>Arthropoda</taxon>
        <taxon>Hexapoda</taxon>
        <taxon>Insecta</taxon>
        <taxon>Pterygota</taxon>
        <taxon>Neoptera</taxon>
        <taxon>Paraneoptera</taxon>
        <taxon>Hemiptera</taxon>
        <taxon>Heteroptera</taxon>
        <taxon>Panheteroptera</taxon>
        <taxon>Cimicomorpha</taxon>
        <taxon>Reduviidae</taxon>
        <taxon>Triatominae</taxon>
        <taxon>Panstrongylus</taxon>
    </lineage>
</organism>
<evidence type="ECO:0000313" key="22">
    <source>
        <dbReference type="EMBL" id="JAW08210.1"/>
    </source>
</evidence>
<evidence type="ECO:0000256" key="15">
    <source>
        <dbReference type="ARBA" id="ARBA00041069"/>
    </source>
</evidence>
<dbReference type="Pfam" id="PF22666">
    <property type="entry name" value="Glyco_hydro_2_N2"/>
    <property type="match status" value="1"/>
</dbReference>
<dbReference type="EMBL" id="GFTR01008216">
    <property type="protein sequence ID" value="JAW08210.1"/>
    <property type="molecule type" value="Transcribed_RNA"/>
</dbReference>
<dbReference type="InterPro" id="IPR041447">
    <property type="entry name" value="Mannosidase_ig"/>
</dbReference>
<dbReference type="GO" id="GO:0006516">
    <property type="term" value="P:glycoprotein catabolic process"/>
    <property type="evidence" value="ECO:0007669"/>
    <property type="project" value="TreeGrafter"/>
</dbReference>
<evidence type="ECO:0000256" key="12">
    <source>
        <dbReference type="ARBA" id="ARBA00023295"/>
    </source>
</evidence>
<evidence type="ECO:0000256" key="14">
    <source>
        <dbReference type="ARBA" id="ARBA00038429"/>
    </source>
</evidence>
<keyword evidence="9" id="KW-0378">Hydrolase</keyword>
<dbReference type="Pfam" id="PF00703">
    <property type="entry name" value="Glyco_hydro_2"/>
    <property type="match status" value="1"/>
</dbReference>
<keyword evidence="12" id="KW-0326">Glycosidase</keyword>
<evidence type="ECO:0000256" key="1">
    <source>
        <dbReference type="ARBA" id="ARBA00000829"/>
    </source>
</evidence>
<evidence type="ECO:0000256" key="4">
    <source>
        <dbReference type="ARBA" id="ARBA00004740"/>
    </source>
</evidence>
<dbReference type="Gene3D" id="2.60.40.10">
    <property type="entry name" value="Immunoglobulins"/>
    <property type="match status" value="2"/>
</dbReference>
<evidence type="ECO:0000256" key="7">
    <source>
        <dbReference type="ARBA" id="ARBA00022525"/>
    </source>
</evidence>
<evidence type="ECO:0000256" key="10">
    <source>
        <dbReference type="ARBA" id="ARBA00023180"/>
    </source>
</evidence>
<feature type="domain" description="Mannosidase Ig/CBM-like" evidence="20">
    <location>
        <begin position="695"/>
        <end position="790"/>
    </location>
</feature>
<evidence type="ECO:0000256" key="2">
    <source>
        <dbReference type="ARBA" id="ARBA00004371"/>
    </source>
</evidence>
<comment type="similarity">
    <text evidence="14">Belongs to the glycosyl hydrolase 2 family. Beta-mannosidase B subfamily.</text>
</comment>
<dbReference type="GO" id="GO:0005576">
    <property type="term" value="C:extracellular region"/>
    <property type="evidence" value="ECO:0007669"/>
    <property type="project" value="UniProtKB-SubCell"/>
</dbReference>
<feature type="signal peptide" evidence="17">
    <location>
        <begin position="1"/>
        <end position="18"/>
    </location>
</feature>
<dbReference type="PANTHER" id="PTHR43730">
    <property type="entry name" value="BETA-MANNOSIDASE"/>
    <property type="match status" value="1"/>
</dbReference>
<evidence type="ECO:0000256" key="17">
    <source>
        <dbReference type="SAM" id="SignalP"/>
    </source>
</evidence>
<dbReference type="InterPro" id="IPR054593">
    <property type="entry name" value="Beta-mannosidase-like_N2"/>
</dbReference>
<evidence type="ECO:0000259" key="21">
    <source>
        <dbReference type="Pfam" id="PF22666"/>
    </source>
</evidence>
<keyword evidence="11" id="KW-0458">Lysosome</keyword>
<feature type="domain" description="Beta-mannosidase-like galactose-binding" evidence="21">
    <location>
        <begin position="29"/>
        <end position="202"/>
    </location>
</feature>
<sequence>MFYIRILIISILEMLVLSNSIYDFGQLQWKIVNSNQSILLDGNVPGGIYSEMAHKLREYMFYEYNDMKFRWIAHDNWTYFTHFEITPSDVTYKRVHLVLHGADTMSEIYINDKFVGTTTNMFVRYRYDVKNVVKVGLNSLYVNFTSPIAASSRIASMLPYKIPSECWPNVYHGECHINKLRKMQASFAWDWGPAFPSVGLWKSVELEISQGIQLRSAGIFLTLEEDYWRLTVRAWFDTDNDVRGILAGQLSIPGQGNIRSETLATIKALTCEGRVVLLVPKTKVHLWWPNGYGDQNLYELTVSFKTGHETLSKTIQIGFRTVKVIEQPVDEDLSKGRTFYFSVNDVPIFAKGSNWIPSDIFPENHANEERVTRLLNDAKESNFNMIRVWGGGVYESDLFYNLCDKLGILIWQDLMFACNMYPAVEGFLQIVKTEVVQQVQRLQHHPSIAVWAGNNENEVALIQNWYGTNRNFALYKSDYIKLYVETIQPIIESLDPQRSYFPSSPSNGVETVAEGYIATYPQSNLYGDVHYYNYLGNLWDWRVFPKPRFASEYGVQSLPAYSTLLNAMNISEAVWISQVMQWKQHFSLGYIPVLVQIQMNLPPARELKDIIYLSQINQAMSIKTETEHYRRLKSTLLPTAEGLTMGALYWQLNDVWEAPSWSSIDYLGNWKMLHYFARDFFASLIVSPILESDDQMSIVIISDLLMAVSEAQLFIDIYDWSSFIPISSHKVVFSIGPNQSKKVLQGNLTYFLGTCPNKMQCFLKFALSLPSHLATIIVPQNYLFPLSLKHANFSWANIKIEKFTLQNKNEGYILLSTDKIALFVWIERLGARGEDGIKFSDNGFHMVETYKEIKVISRFPMETSFVSSLRVTNLKPKYM</sequence>
<keyword evidence="7" id="KW-0964">Secreted</keyword>
<dbReference type="Gene3D" id="3.20.20.80">
    <property type="entry name" value="Glycosidases"/>
    <property type="match status" value="1"/>
</dbReference>
<evidence type="ECO:0000259" key="20">
    <source>
        <dbReference type="Pfam" id="PF17786"/>
    </source>
</evidence>
<dbReference type="InterPro" id="IPR008979">
    <property type="entry name" value="Galactose-bd-like_sf"/>
</dbReference>
<evidence type="ECO:0000256" key="16">
    <source>
        <dbReference type="ARBA" id="ARBA00041614"/>
    </source>
</evidence>
<dbReference type="FunFam" id="2.60.120.260:FF:000060">
    <property type="entry name" value="Probable beta-mannosidase"/>
    <property type="match status" value="1"/>
</dbReference>
<evidence type="ECO:0000259" key="18">
    <source>
        <dbReference type="Pfam" id="PF00703"/>
    </source>
</evidence>
<dbReference type="InterPro" id="IPR006102">
    <property type="entry name" value="Ig-like_GH2"/>
</dbReference>
<feature type="domain" description="Beta-mannosidase Ig-fold" evidence="19">
    <location>
        <begin position="807"/>
        <end position="874"/>
    </location>
</feature>
<evidence type="ECO:0000256" key="5">
    <source>
        <dbReference type="ARBA" id="ARBA00011738"/>
    </source>
</evidence>
<reference evidence="22" key="1">
    <citation type="journal article" date="2018" name="PLoS Negl. Trop. Dis.">
        <title>An insight into the salivary gland and fat body transcriptome of Panstrongylus lignarius (Hemiptera: Heteroptera), the main vector of Chagas disease in Peru.</title>
        <authorList>
            <person name="Nevoa J.C."/>
            <person name="Mendes M.T."/>
            <person name="da Silva M.V."/>
            <person name="Soares S.C."/>
            <person name="Oliveira C.J.F."/>
            <person name="Ribeiro J.M.C."/>
        </authorList>
    </citation>
    <scope>NUCLEOTIDE SEQUENCE</scope>
</reference>
<dbReference type="SUPFAM" id="SSF49303">
    <property type="entry name" value="beta-Galactosidase/glucuronidase domain"/>
    <property type="match status" value="2"/>
</dbReference>
<evidence type="ECO:0000256" key="13">
    <source>
        <dbReference type="ARBA" id="ARBA00033445"/>
    </source>
</evidence>
<evidence type="ECO:0000256" key="3">
    <source>
        <dbReference type="ARBA" id="ARBA00004613"/>
    </source>
</evidence>
<evidence type="ECO:0000256" key="11">
    <source>
        <dbReference type="ARBA" id="ARBA00023228"/>
    </source>
</evidence>
<dbReference type="Gene3D" id="2.60.120.260">
    <property type="entry name" value="Galactose-binding domain-like"/>
    <property type="match status" value="1"/>
</dbReference>
<name>A0A224XIF3_9HEMI</name>
<dbReference type="Pfam" id="PF17786">
    <property type="entry name" value="Mannosidase_ig"/>
    <property type="match status" value="1"/>
</dbReference>
<dbReference type="InterPro" id="IPR036156">
    <property type="entry name" value="Beta-gal/glucu_dom_sf"/>
</dbReference>
<comment type="subcellular location">
    <subcellularLocation>
        <location evidence="2">Lysosome</location>
    </subcellularLocation>
    <subcellularLocation>
        <location evidence="3">Secreted</location>
    </subcellularLocation>
</comment>
<dbReference type="GO" id="GO:0005975">
    <property type="term" value="P:carbohydrate metabolic process"/>
    <property type="evidence" value="ECO:0007669"/>
    <property type="project" value="InterPro"/>
</dbReference>
<dbReference type="InterPro" id="IPR017853">
    <property type="entry name" value="GH"/>
</dbReference>
<dbReference type="InterPro" id="IPR013783">
    <property type="entry name" value="Ig-like_fold"/>
</dbReference>
<feature type="domain" description="Glycoside hydrolase family 2 immunoglobulin-like beta-sandwich" evidence="18">
    <location>
        <begin position="281"/>
        <end position="320"/>
    </location>
</feature>
<dbReference type="InterPro" id="IPR050887">
    <property type="entry name" value="Beta-mannosidase_GH2"/>
</dbReference>
<keyword evidence="10" id="KW-0325">Glycoprotein</keyword>
<dbReference type="FunFam" id="3.20.20.80:FF:000050">
    <property type="entry name" value="Beta-mannosidase B"/>
    <property type="match status" value="1"/>
</dbReference>
<dbReference type="InterPro" id="IPR041625">
    <property type="entry name" value="Beta-mannosidase_Ig"/>
</dbReference>
<evidence type="ECO:0000256" key="8">
    <source>
        <dbReference type="ARBA" id="ARBA00022729"/>
    </source>
</evidence>
<dbReference type="Pfam" id="PF17753">
    <property type="entry name" value="Ig_mannosidase"/>
    <property type="match status" value="1"/>
</dbReference>
<dbReference type="GO" id="GO:0004567">
    <property type="term" value="F:beta-mannosidase activity"/>
    <property type="evidence" value="ECO:0007669"/>
    <property type="project" value="UniProtKB-EC"/>
</dbReference>
<dbReference type="PANTHER" id="PTHR43730:SF1">
    <property type="entry name" value="BETA-MANNOSIDASE"/>
    <property type="match status" value="1"/>
</dbReference>
<feature type="chain" id="PRO_5013234187" description="Beta-mannosidase B" evidence="17">
    <location>
        <begin position="19"/>
        <end position="879"/>
    </location>
</feature>
<comment type="subunit">
    <text evidence="5">Homodimer.</text>
</comment>
<comment type="pathway">
    <text evidence="4">Glycan metabolism; N-glycan degradation.</text>
</comment>
<protein>
    <recommendedName>
        <fullName evidence="15">Beta-mannosidase B</fullName>
        <ecNumber evidence="6">3.2.1.25</ecNumber>
    </recommendedName>
    <alternativeName>
        <fullName evidence="13">Mannanase</fullName>
    </alternativeName>
    <alternativeName>
        <fullName evidence="16">Mannanase B</fullName>
    </alternativeName>
</protein>
<accession>A0A224XIF3</accession>
<dbReference type="EC" id="3.2.1.25" evidence="6"/>
<evidence type="ECO:0000259" key="19">
    <source>
        <dbReference type="Pfam" id="PF17753"/>
    </source>
</evidence>
<keyword evidence="8 17" id="KW-0732">Signal</keyword>
<dbReference type="SUPFAM" id="SSF51445">
    <property type="entry name" value="(Trans)glycosidases"/>
    <property type="match status" value="1"/>
</dbReference>
<evidence type="ECO:0000256" key="9">
    <source>
        <dbReference type="ARBA" id="ARBA00022801"/>
    </source>
</evidence>
<comment type="catalytic activity">
    <reaction evidence="1">
        <text>Hydrolysis of terminal, non-reducing beta-D-mannose residues in beta-D-mannosides.</text>
        <dbReference type="EC" id="3.2.1.25"/>
    </reaction>
</comment>
<dbReference type="GO" id="GO:0005764">
    <property type="term" value="C:lysosome"/>
    <property type="evidence" value="ECO:0007669"/>
    <property type="project" value="UniProtKB-SubCell"/>
</dbReference>